<keyword evidence="3" id="KW-0547">Nucleotide-binding</keyword>
<keyword evidence="4 6" id="KW-0067">ATP-binding</keyword>
<dbReference type="InterPro" id="IPR003593">
    <property type="entry name" value="AAA+_ATPase"/>
</dbReference>
<dbReference type="GO" id="GO:0016887">
    <property type="term" value="F:ATP hydrolysis activity"/>
    <property type="evidence" value="ECO:0007669"/>
    <property type="project" value="InterPro"/>
</dbReference>
<evidence type="ECO:0000256" key="2">
    <source>
        <dbReference type="ARBA" id="ARBA00022448"/>
    </source>
</evidence>
<dbReference type="Proteomes" id="UP000241048">
    <property type="component" value="Unassembled WGS sequence"/>
</dbReference>
<dbReference type="PANTHER" id="PTHR43776">
    <property type="entry name" value="TRANSPORT ATP-BINDING PROTEIN"/>
    <property type="match status" value="1"/>
</dbReference>
<dbReference type="InterPro" id="IPR017871">
    <property type="entry name" value="ABC_transporter-like_CS"/>
</dbReference>
<organism evidence="6 7">
    <name type="scientific">Clostridium fessum</name>
    <dbReference type="NCBI Taxonomy" id="2126740"/>
    <lineage>
        <taxon>Bacteria</taxon>
        <taxon>Bacillati</taxon>
        <taxon>Bacillota</taxon>
        <taxon>Clostridia</taxon>
        <taxon>Eubacteriales</taxon>
        <taxon>Clostridiaceae</taxon>
        <taxon>Clostridium</taxon>
    </lineage>
</organism>
<accession>A0A2T3FKH8</accession>
<evidence type="ECO:0000313" key="6">
    <source>
        <dbReference type="EMBL" id="PST35764.1"/>
    </source>
</evidence>
<comment type="caution">
    <text evidence="6">The sequence shown here is derived from an EMBL/GenBank/DDBJ whole genome shotgun (WGS) entry which is preliminary data.</text>
</comment>
<evidence type="ECO:0000313" key="7">
    <source>
        <dbReference type="Proteomes" id="UP000241048"/>
    </source>
</evidence>
<name>A0A2T3FKH8_9CLOT</name>
<keyword evidence="2" id="KW-0813">Transport</keyword>
<dbReference type="PANTHER" id="PTHR43776:SF7">
    <property type="entry name" value="D,D-DIPEPTIDE TRANSPORT ATP-BINDING PROTEIN DDPF-RELATED"/>
    <property type="match status" value="1"/>
</dbReference>
<dbReference type="InterPro" id="IPR027417">
    <property type="entry name" value="P-loop_NTPase"/>
</dbReference>
<dbReference type="PROSITE" id="PS50893">
    <property type="entry name" value="ABC_TRANSPORTER_2"/>
    <property type="match status" value="1"/>
</dbReference>
<comment type="similarity">
    <text evidence="1">Belongs to the ABC transporter superfamily.</text>
</comment>
<dbReference type="AlphaFoldDB" id="A0A2T3FKH8"/>
<sequence length="209" mass="23539">MSLKVENLSFSYENGGRHVLTRISLKIEPGERVGLVAPSGYGKTTLCRLLAGYERPEAGTVEIDGIPIENIRGCMPVQLIWQHPEQAVNPRWRMRQVLSEGGQVDEESRGRLGIREEWLDRFPSELSGGELQRFCIARALAANPRYLLADEITAMFDAVTQSQIWQALLQEAKERELGIVIVSHSESLLKRICTRRIDLKALQEKMAAV</sequence>
<dbReference type="GO" id="GO:0005524">
    <property type="term" value="F:ATP binding"/>
    <property type="evidence" value="ECO:0007669"/>
    <property type="project" value="UniProtKB-KW"/>
</dbReference>
<keyword evidence="7" id="KW-1185">Reference proteome</keyword>
<dbReference type="PROSITE" id="PS00211">
    <property type="entry name" value="ABC_TRANSPORTER_1"/>
    <property type="match status" value="1"/>
</dbReference>
<feature type="domain" description="ABC transporter" evidence="5">
    <location>
        <begin position="3"/>
        <end position="209"/>
    </location>
</feature>
<dbReference type="RefSeq" id="WP_107001865.1">
    <property type="nucleotide sequence ID" value="NZ_JAQDZI010000009.1"/>
</dbReference>
<dbReference type="SMART" id="SM00382">
    <property type="entry name" value="AAA"/>
    <property type="match status" value="1"/>
</dbReference>
<proteinExistence type="inferred from homology"/>
<dbReference type="InterPro" id="IPR003439">
    <property type="entry name" value="ABC_transporter-like_ATP-bd"/>
</dbReference>
<evidence type="ECO:0000256" key="3">
    <source>
        <dbReference type="ARBA" id="ARBA00022741"/>
    </source>
</evidence>
<protein>
    <submittedName>
        <fullName evidence="6">ABC transporter ATP-binding protein</fullName>
    </submittedName>
</protein>
<reference evidence="6 7" key="1">
    <citation type="submission" date="2018-03" db="EMBL/GenBank/DDBJ databases">
        <title>Lachnoclostridium SNUG30386 gen.nov., sp.nov., isolated from human faeces.</title>
        <authorList>
            <person name="Seo B."/>
            <person name="Jeon K."/>
            <person name="Ko G."/>
        </authorList>
    </citation>
    <scope>NUCLEOTIDE SEQUENCE [LARGE SCALE GENOMIC DNA]</scope>
    <source>
        <strain evidence="6 7">SNUG30386</strain>
    </source>
</reference>
<evidence type="ECO:0000259" key="5">
    <source>
        <dbReference type="PROSITE" id="PS50893"/>
    </source>
</evidence>
<evidence type="ECO:0000256" key="1">
    <source>
        <dbReference type="ARBA" id="ARBA00005417"/>
    </source>
</evidence>
<evidence type="ECO:0000256" key="4">
    <source>
        <dbReference type="ARBA" id="ARBA00022840"/>
    </source>
</evidence>
<gene>
    <name evidence="6" type="ORF">C7U56_14840</name>
</gene>
<dbReference type="GO" id="GO:0055085">
    <property type="term" value="P:transmembrane transport"/>
    <property type="evidence" value="ECO:0007669"/>
    <property type="project" value="UniProtKB-ARBA"/>
</dbReference>
<dbReference type="Gene3D" id="3.40.50.300">
    <property type="entry name" value="P-loop containing nucleotide triphosphate hydrolases"/>
    <property type="match status" value="1"/>
</dbReference>
<dbReference type="EMBL" id="PYLO01000007">
    <property type="protein sequence ID" value="PST35764.1"/>
    <property type="molecule type" value="Genomic_DNA"/>
</dbReference>
<dbReference type="SUPFAM" id="SSF52540">
    <property type="entry name" value="P-loop containing nucleoside triphosphate hydrolases"/>
    <property type="match status" value="1"/>
</dbReference>
<dbReference type="Pfam" id="PF00005">
    <property type="entry name" value="ABC_tran"/>
    <property type="match status" value="1"/>
</dbReference>
<dbReference type="InterPro" id="IPR050319">
    <property type="entry name" value="ABC_transp_ATP-bind"/>
</dbReference>